<dbReference type="FunFam" id="2.10.110.10:FF:000136">
    <property type="entry name" value="LIM domain family"/>
    <property type="match status" value="1"/>
</dbReference>
<sequence>MVEHTMLALHREGCIDENAAQGLPYHTDSYQPTEQTMPVVAGEVEPAPCAACGGKIIDRYYLLAVDKQWHINCLKCADCHLPLDSELTCFAKDGDIYCKEDYYRRFAAKRCSRCHLAISANELVMRAREHVFHIGCFTCASCAKALTTGDYFGMKDHLIYCRSHYEHLMQGAFLGSPNMPHGAPMSPCLSPGPHIPGPPPMPFYNGVGTTQKGRPRKRKSPMPDSDPCLALDDCSIYFCMAPNENDMGMGPDGVYPGPPTGQPQDKKGSVPHLNITSFER</sequence>
<dbReference type="PROSITE" id="PS00478">
    <property type="entry name" value="LIM_DOMAIN_1"/>
    <property type="match status" value="1"/>
</dbReference>
<feature type="domain" description="LIM zinc-binding" evidence="11">
    <location>
        <begin position="47"/>
        <end position="108"/>
    </location>
</feature>
<evidence type="ECO:0000256" key="4">
    <source>
        <dbReference type="ARBA" id="ARBA00022833"/>
    </source>
</evidence>
<dbReference type="SUPFAM" id="SSF57716">
    <property type="entry name" value="Glucocorticoid receptor-like (DNA-binding domain)"/>
    <property type="match status" value="2"/>
</dbReference>
<dbReference type="SMART" id="SM00132">
    <property type="entry name" value="LIM"/>
    <property type="match status" value="2"/>
</dbReference>
<proteinExistence type="evidence at transcript level"/>
<dbReference type="InterPro" id="IPR050453">
    <property type="entry name" value="LIM_Homeobox_TF"/>
</dbReference>
<keyword evidence="8" id="KW-0539">Nucleus</keyword>
<comment type="subcellular location">
    <subcellularLocation>
        <location evidence="1">Nucleus</location>
    </subcellularLocation>
</comment>
<dbReference type="PROSITE" id="PS50023">
    <property type="entry name" value="LIM_DOMAIN_2"/>
    <property type="match status" value="2"/>
</dbReference>
<dbReference type="GO" id="GO:0030182">
    <property type="term" value="P:neuron differentiation"/>
    <property type="evidence" value="ECO:0007669"/>
    <property type="project" value="TreeGrafter"/>
</dbReference>
<accession>A6YB96</accession>
<dbReference type="Pfam" id="PF00412">
    <property type="entry name" value="LIM"/>
    <property type="match status" value="2"/>
</dbReference>
<name>A6YB96_PLADU</name>
<organism evidence="12">
    <name type="scientific">Platynereis dumerilii</name>
    <name type="common">Dumeril's clam worm</name>
    <dbReference type="NCBI Taxonomy" id="6359"/>
    <lineage>
        <taxon>Eukaryota</taxon>
        <taxon>Metazoa</taxon>
        <taxon>Spiralia</taxon>
        <taxon>Lophotrochozoa</taxon>
        <taxon>Annelida</taxon>
        <taxon>Polychaeta</taxon>
        <taxon>Errantia</taxon>
        <taxon>Phyllodocida</taxon>
        <taxon>Nereididae</taxon>
        <taxon>Platynereis</taxon>
    </lineage>
</organism>
<evidence type="ECO:0000256" key="7">
    <source>
        <dbReference type="ARBA" id="ARBA00023155"/>
    </source>
</evidence>
<dbReference type="FunFam" id="2.10.110.10:FF:000033">
    <property type="entry name" value="LIM/homeobox protein Lhx9 isoform X2"/>
    <property type="match status" value="1"/>
</dbReference>
<keyword evidence="5 9" id="KW-0440">LIM domain</keyword>
<keyword evidence="2 9" id="KW-0479">Metal-binding</keyword>
<evidence type="ECO:0000256" key="8">
    <source>
        <dbReference type="ARBA" id="ARBA00023242"/>
    </source>
</evidence>
<dbReference type="GO" id="GO:0000981">
    <property type="term" value="F:DNA-binding transcription factor activity, RNA polymerase II-specific"/>
    <property type="evidence" value="ECO:0007669"/>
    <property type="project" value="TreeGrafter"/>
</dbReference>
<dbReference type="CDD" id="cd09377">
    <property type="entry name" value="LIM2_Lhx2_Lhx9"/>
    <property type="match status" value="1"/>
</dbReference>
<dbReference type="AlphaFoldDB" id="A6YB96"/>
<evidence type="ECO:0000256" key="3">
    <source>
        <dbReference type="ARBA" id="ARBA00022737"/>
    </source>
</evidence>
<keyword evidence="4 9" id="KW-0862">Zinc</keyword>
<evidence type="ECO:0000256" key="1">
    <source>
        <dbReference type="ARBA" id="ARBA00004123"/>
    </source>
</evidence>
<evidence type="ECO:0000256" key="5">
    <source>
        <dbReference type="ARBA" id="ARBA00023038"/>
    </source>
</evidence>
<evidence type="ECO:0000256" key="2">
    <source>
        <dbReference type="ARBA" id="ARBA00022723"/>
    </source>
</evidence>
<feature type="region of interest" description="Disordered" evidence="10">
    <location>
        <begin position="248"/>
        <end position="280"/>
    </location>
</feature>
<evidence type="ECO:0000256" key="9">
    <source>
        <dbReference type="PROSITE-ProRule" id="PRU00125"/>
    </source>
</evidence>
<keyword evidence="6" id="KW-0238">DNA-binding</keyword>
<evidence type="ECO:0000259" key="11">
    <source>
        <dbReference type="PROSITE" id="PS50023"/>
    </source>
</evidence>
<protein>
    <submittedName>
        <fullName evidence="12">Lhx2</fullName>
    </submittedName>
</protein>
<feature type="domain" description="LIM zinc-binding" evidence="11">
    <location>
        <begin position="109"/>
        <end position="171"/>
    </location>
</feature>
<dbReference type="PANTHER" id="PTHR24208:SF168">
    <property type="entry name" value="PROTEIN APTEROUS"/>
    <property type="match status" value="1"/>
</dbReference>
<dbReference type="Gene3D" id="2.10.110.10">
    <property type="entry name" value="Cysteine Rich Protein"/>
    <property type="match status" value="2"/>
</dbReference>
<dbReference type="InterPro" id="IPR001781">
    <property type="entry name" value="Znf_LIM"/>
</dbReference>
<feature type="region of interest" description="Disordered" evidence="10">
    <location>
        <begin position="207"/>
        <end position="226"/>
    </location>
</feature>
<evidence type="ECO:0000256" key="10">
    <source>
        <dbReference type="SAM" id="MobiDB-lite"/>
    </source>
</evidence>
<dbReference type="PANTHER" id="PTHR24208">
    <property type="entry name" value="LIM/HOMEOBOX PROTEIN LHX"/>
    <property type="match status" value="1"/>
</dbReference>
<dbReference type="GO" id="GO:0046872">
    <property type="term" value="F:metal ion binding"/>
    <property type="evidence" value="ECO:0007669"/>
    <property type="project" value="UniProtKB-KW"/>
</dbReference>
<dbReference type="GO" id="GO:0000977">
    <property type="term" value="F:RNA polymerase II transcription regulatory region sequence-specific DNA binding"/>
    <property type="evidence" value="ECO:0007669"/>
    <property type="project" value="TreeGrafter"/>
</dbReference>
<reference evidence="12" key="1">
    <citation type="journal article" date="2007" name="Cell">
        <title>Molecular architecture of annelid nerve cord supports common origin of nervous system centralization in bilateria.</title>
        <authorList>
            <person name="Denes A.S."/>
            <person name="Jekely G."/>
            <person name="Steinmetz P.R."/>
            <person name="Raible F."/>
            <person name="Snyman H."/>
            <person name="Prud'homme B."/>
            <person name="Ferrier D.E."/>
            <person name="Balavoine G."/>
            <person name="Arendt D."/>
        </authorList>
    </citation>
    <scope>NUCLEOTIDE SEQUENCE</scope>
</reference>
<keyword evidence="3" id="KW-0677">Repeat</keyword>
<evidence type="ECO:0000256" key="6">
    <source>
        <dbReference type="ARBA" id="ARBA00023125"/>
    </source>
</evidence>
<keyword evidence="7" id="KW-0371">Homeobox</keyword>
<evidence type="ECO:0000313" key="12">
    <source>
        <dbReference type="EMBL" id="ABO93218.1"/>
    </source>
</evidence>
<dbReference type="EMBL" id="EF384219">
    <property type="protein sequence ID" value="ABO93218.1"/>
    <property type="molecule type" value="mRNA"/>
</dbReference>
<dbReference type="CDD" id="cd09369">
    <property type="entry name" value="LIM1_Lhx2_Lhx9"/>
    <property type="match status" value="1"/>
</dbReference>
<dbReference type="GO" id="GO:0005634">
    <property type="term" value="C:nucleus"/>
    <property type="evidence" value="ECO:0007669"/>
    <property type="project" value="UniProtKB-SubCell"/>
</dbReference>